<keyword evidence="1" id="KW-0472">Membrane</keyword>
<keyword evidence="1" id="KW-0812">Transmembrane</keyword>
<dbReference type="AlphaFoldDB" id="A0A1C7LWG0"/>
<comment type="caution">
    <text evidence="2">The sequence shown here is derived from an EMBL/GenBank/DDBJ whole genome shotgun (WGS) entry which is preliminary data.</text>
</comment>
<protein>
    <submittedName>
        <fullName evidence="2">Uncharacterized protein</fullName>
    </submittedName>
</protein>
<dbReference type="Proteomes" id="UP000092993">
    <property type="component" value="Unassembled WGS sequence"/>
</dbReference>
<evidence type="ECO:0000313" key="2">
    <source>
        <dbReference type="EMBL" id="OBZ68556.1"/>
    </source>
</evidence>
<dbReference type="EMBL" id="LUGG01000020">
    <property type="protein sequence ID" value="OBZ68556.1"/>
    <property type="molecule type" value="Genomic_DNA"/>
</dbReference>
<sequence>MKSERSHILSYFAARVACLCLPIMHLWLGSILGVVYRRLEEDLQVKSPQIAAHITTIFTLSAVHSCPDGLLGCVIIGRSLIGIDVGLGPTSSSRDNFIAR</sequence>
<organism evidence="2 3">
    <name type="scientific">Grifola frondosa</name>
    <name type="common">Maitake</name>
    <name type="synonym">Polyporus frondosus</name>
    <dbReference type="NCBI Taxonomy" id="5627"/>
    <lineage>
        <taxon>Eukaryota</taxon>
        <taxon>Fungi</taxon>
        <taxon>Dikarya</taxon>
        <taxon>Basidiomycota</taxon>
        <taxon>Agaricomycotina</taxon>
        <taxon>Agaricomycetes</taxon>
        <taxon>Polyporales</taxon>
        <taxon>Grifolaceae</taxon>
        <taxon>Grifola</taxon>
    </lineage>
</organism>
<accession>A0A1C7LWG0</accession>
<feature type="transmembrane region" description="Helical" evidence="1">
    <location>
        <begin position="12"/>
        <end position="36"/>
    </location>
</feature>
<keyword evidence="3" id="KW-1185">Reference proteome</keyword>
<evidence type="ECO:0000313" key="3">
    <source>
        <dbReference type="Proteomes" id="UP000092993"/>
    </source>
</evidence>
<keyword evidence="1" id="KW-1133">Transmembrane helix</keyword>
<evidence type="ECO:0000256" key="1">
    <source>
        <dbReference type="SAM" id="Phobius"/>
    </source>
</evidence>
<gene>
    <name evidence="2" type="ORF">A0H81_11516</name>
</gene>
<proteinExistence type="predicted"/>
<name>A0A1C7LWG0_GRIFR</name>
<reference evidence="2 3" key="1">
    <citation type="submission" date="2016-03" db="EMBL/GenBank/DDBJ databases">
        <title>Whole genome sequencing of Grifola frondosa 9006-11.</title>
        <authorList>
            <person name="Min B."/>
            <person name="Park H."/>
            <person name="Kim J.-G."/>
            <person name="Cho H."/>
            <person name="Oh Y.-L."/>
            <person name="Kong W.-S."/>
            <person name="Choi I.-G."/>
        </authorList>
    </citation>
    <scope>NUCLEOTIDE SEQUENCE [LARGE SCALE GENOMIC DNA]</scope>
    <source>
        <strain evidence="2 3">9006-11</strain>
    </source>
</reference>